<proteinExistence type="predicted"/>
<dbReference type="EMBL" id="MU117962">
    <property type="protein sequence ID" value="KAF9653832.1"/>
    <property type="molecule type" value="Genomic_DNA"/>
</dbReference>
<comment type="caution">
    <text evidence="1">The sequence shown here is derived from an EMBL/GenBank/DDBJ whole genome shotgun (WGS) entry which is preliminary data.</text>
</comment>
<reference evidence="1" key="2">
    <citation type="journal article" date="2020" name="Nat. Commun.">
        <title>Large-scale genome sequencing of mycorrhizal fungi provides insights into the early evolution of symbiotic traits.</title>
        <authorList>
            <person name="Miyauchi S."/>
            <person name="Kiss E."/>
            <person name="Kuo A."/>
            <person name="Drula E."/>
            <person name="Kohler A."/>
            <person name="Sanchez-Garcia M."/>
            <person name="Morin E."/>
            <person name="Andreopoulos B."/>
            <person name="Barry K.W."/>
            <person name="Bonito G."/>
            <person name="Buee M."/>
            <person name="Carver A."/>
            <person name="Chen C."/>
            <person name="Cichocki N."/>
            <person name="Clum A."/>
            <person name="Culley D."/>
            <person name="Crous P.W."/>
            <person name="Fauchery L."/>
            <person name="Girlanda M."/>
            <person name="Hayes R.D."/>
            <person name="Keri Z."/>
            <person name="LaButti K."/>
            <person name="Lipzen A."/>
            <person name="Lombard V."/>
            <person name="Magnuson J."/>
            <person name="Maillard F."/>
            <person name="Murat C."/>
            <person name="Nolan M."/>
            <person name="Ohm R.A."/>
            <person name="Pangilinan J."/>
            <person name="Pereira M.F."/>
            <person name="Perotto S."/>
            <person name="Peter M."/>
            <person name="Pfister S."/>
            <person name="Riley R."/>
            <person name="Sitrit Y."/>
            <person name="Stielow J.B."/>
            <person name="Szollosi G."/>
            <person name="Zifcakova L."/>
            <person name="Stursova M."/>
            <person name="Spatafora J.W."/>
            <person name="Tedersoo L."/>
            <person name="Vaario L.M."/>
            <person name="Yamada A."/>
            <person name="Yan M."/>
            <person name="Wang P."/>
            <person name="Xu J."/>
            <person name="Bruns T."/>
            <person name="Baldrian P."/>
            <person name="Vilgalys R."/>
            <person name="Dunand C."/>
            <person name="Henrissat B."/>
            <person name="Grigoriev I.V."/>
            <person name="Hibbett D."/>
            <person name="Nagy L.G."/>
            <person name="Martin F.M."/>
        </authorList>
    </citation>
    <scope>NUCLEOTIDE SEQUENCE</scope>
    <source>
        <strain evidence="1">P2</strain>
    </source>
</reference>
<evidence type="ECO:0000313" key="1">
    <source>
        <dbReference type="EMBL" id="KAF9653832.1"/>
    </source>
</evidence>
<name>A0ACB6ZW49_THEGA</name>
<accession>A0ACB6ZW49</accession>
<reference evidence="1" key="1">
    <citation type="submission" date="2019-10" db="EMBL/GenBank/DDBJ databases">
        <authorList>
            <consortium name="DOE Joint Genome Institute"/>
            <person name="Kuo A."/>
            <person name="Miyauchi S."/>
            <person name="Kiss E."/>
            <person name="Drula E."/>
            <person name="Kohler A."/>
            <person name="Sanchez-Garcia M."/>
            <person name="Andreopoulos B."/>
            <person name="Barry K.W."/>
            <person name="Bonito G."/>
            <person name="Buee M."/>
            <person name="Carver A."/>
            <person name="Chen C."/>
            <person name="Cichocki N."/>
            <person name="Clum A."/>
            <person name="Culley D."/>
            <person name="Crous P.W."/>
            <person name="Fauchery L."/>
            <person name="Girlanda M."/>
            <person name="Hayes R."/>
            <person name="Keri Z."/>
            <person name="Labutti K."/>
            <person name="Lipzen A."/>
            <person name="Lombard V."/>
            <person name="Magnuson J."/>
            <person name="Maillard F."/>
            <person name="Morin E."/>
            <person name="Murat C."/>
            <person name="Nolan M."/>
            <person name="Ohm R."/>
            <person name="Pangilinan J."/>
            <person name="Pereira M."/>
            <person name="Perotto S."/>
            <person name="Peter M."/>
            <person name="Riley R."/>
            <person name="Sitrit Y."/>
            <person name="Stielow B."/>
            <person name="Szollosi G."/>
            <person name="Zifcakova L."/>
            <person name="Stursova M."/>
            <person name="Spatafora J.W."/>
            <person name="Tedersoo L."/>
            <person name="Vaario L.-M."/>
            <person name="Yamada A."/>
            <person name="Yan M."/>
            <person name="Wang P."/>
            <person name="Xu J."/>
            <person name="Bruns T."/>
            <person name="Baldrian P."/>
            <person name="Vilgalys R."/>
            <person name="Henrissat B."/>
            <person name="Grigoriev I.V."/>
            <person name="Hibbett D."/>
            <person name="Nagy L.G."/>
            <person name="Martin F.M."/>
        </authorList>
    </citation>
    <scope>NUCLEOTIDE SEQUENCE</scope>
    <source>
        <strain evidence="1">P2</strain>
    </source>
</reference>
<organism evidence="1 2">
    <name type="scientific">Thelephora ganbajun</name>
    <name type="common">Ganba fungus</name>
    <dbReference type="NCBI Taxonomy" id="370292"/>
    <lineage>
        <taxon>Eukaryota</taxon>
        <taxon>Fungi</taxon>
        <taxon>Dikarya</taxon>
        <taxon>Basidiomycota</taxon>
        <taxon>Agaricomycotina</taxon>
        <taxon>Agaricomycetes</taxon>
        <taxon>Thelephorales</taxon>
        <taxon>Thelephoraceae</taxon>
        <taxon>Thelephora</taxon>
    </lineage>
</organism>
<sequence>MASNPQCTALAAAKEKTGLSYSEIAQKVKTSEQRIIDGQFDILTTYHIYPGDLLICDSVCTGAAVPTEAEFQAIAVALGIQDRAPKDGAHKTA</sequence>
<protein>
    <submittedName>
        <fullName evidence="1">Uncharacterized protein</fullName>
    </submittedName>
</protein>
<keyword evidence="2" id="KW-1185">Reference proteome</keyword>
<gene>
    <name evidence="1" type="ORF">BDM02DRAFT_3182279</name>
</gene>
<dbReference type="Proteomes" id="UP000886501">
    <property type="component" value="Unassembled WGS sequence"/>
</dbReference>
<evidence type="ECO:0000313" key="2">
    <source>
        <dbReference type="Proteomes" id="UP000886501"/>
    </source>
</evidence>